<accession>A0A383RHC6</accession>
<gene>
    <name evidence="3" type="ORF">PBLR_14655</name>
</gene>
<organism evidence="3 4">
    <name type="scientific">Paenibacillus alvei</name>
    <name type="common">Bacillus alvei</name>
    <dbReference type="NCBI Taxonomy" id="44250"/>
    <lineage>
        <taxon>Bacteria</taxon>
        <taxon>Bacillati</taxon>
        <taxon>Bacillota</taxon>
        <taxon>Bacilli</taxon>
        <taxon>Bacillales</taxon>
        <taxon>Paenibacillaceae</taxon>
        <taxon>Paenibacillus</taxon>
    </lineage>
</organism>
<keyword evidence="2" id="KW-0472">Membrane</keyword>
<dbReference type="SUPFAM" id="SSF103481">
    <property type="entry name" value="Multidrug resistance efflux transporter EmrE"/>
    <property type="match status" value="1"/>
</dbReference>
<protein>
    <recommendedName>
        <fullName evidence="5">EamA domain-containing protein</fullName>
    </recommendedName>
</protein>
<reference evidence="4" key="1">
    <citation type="submission" date="2018-08" db="EMBL/GenBank/DDBJ databases">
        <authorList>
            <person name="Chevrot R."/>
        </authorList>
    </citation>
    <scope>NUCLEOTIDE SEQUENCE [LARGE SCALE GENOMIC DNA]</scope>
</reference>
<evidence type="ECO:0000313" key="3">
    <source>
        <dbReference type="EMBL" id="SYX86233.1"/>
    </source>
</evidence>
<sequence>MSILGETVGTCILAYFILDEVITVQQGIGIALILIGLAMFLLQQRQVTEQQTNRKDIGA</sequence>
<evidence type="ECO:0008006" key="5">
    <source>
        <dbReference type="Google" id="ProtNLM"/>
    </source>
</evidence>
<dbReference type="Gene3D" id="1.10.3730.20">
    <property type="match status" value="1"/>
</dbReference>
<evidence type="ECO:0000256" key="1">
    <source>
        <dbReference type="ARBA" id="ARBA00004127"/>
    </source>
</evidence>
<name>A0A383RHC6_PAEAL</name>
<dbReference type="EMBL" id="LS992241">
    <property type="protein sequence ID" value="SYX86233.1"/>
    <property type="molecule type" value="Genomic_DNA"/>
</dbReference>
<dbReference type="AlphaFoldDB" id="A0A383RHC6"/>
<comment type="subcellular location">
    <subcellularLocation>
        <location evidence="1">Endomembrane system</location>
        <topology evidence="1">Multi-pass membrane protein</topology>
    </subcellularLocation>
</comment>
<evidence type="ECO:0000256" key="2">
    <source>
        <dbReference type="SAM" id="Phobius"/>
    </source>
</evidence>
<evidence type="ECO:0000313" key="4">
    <source>
        <dbReference type="Proteomes" id="UP000304148"/>
    </source>
</evidence>
<dbReference type="InterPro" id="IPR037185">
    <property type="entry name" value="EmrE-like"/>
</dbReference>
<keyword evidence="2" id="KW-0812">Transmembrane</keyword>
<keyword evidence="2" id="KW-1133">Transmembrane helix</keyword>
<dbReference type="Proteomes" id="UP000304148">
    <property type="component" value="Chromosome"/>
</dbReference>
<feature type="transmembrane region" description="Helical" evidence="2">
    <location>
        <begin position="22"/>
        <end position="42"/>
    </location>
</feature>
<proteinExistence type="predicted"/>